<dbReference type="GO" id="GO:0003735">
    <property type="term" value="F:structural constituent of ribosome"/>
    <property type="evidence" value="ECO:0007669"/>
    <property type="project" value="InterPro"/>
</dbReference>
<feature type="region of interest" description="Disordered" evidence="4">
    <location>
        <begin position="131"/>
        <end position="150"/>
    </location>
</feature>
<reference evidence="5" key="1">
    <citation type="submission" date="2021-03" db="EMBL/GenBank/DDBJ databases">
        <title>Revisited historic fungal species revealed as producer of novel bioactive compounds through whole genome sequencing and comparative genomics.</title>
        <authorList>
            <person name="Vignolle G.A."/>
            <person name="Hochenegger N."/>
            <person name="Mach R.L."/>
            <person name="Mach-Aigner A.R."/>
            <person name="Javad Rahimi M."/>
            <person name="Salim K.A."/>
            <person name="Chan C.M."/>
            <person name="Lim L.B.L."/>
            <person name="Cai F."/>
            <person name="Druzhinina I.S."/>
            <person name="U'Ren J.M."/>
            <person name="Derntl C."/>
        </authorList>
    </citation>
    <scope>NUCLEOTIDE SEQUENCE</scope>
    <source>
        <strain evidence="5">TUCIM 5799</strain>
    </source>
</reference>
<evidence type="ECO:0000256" key="4">
    <source>
        <dbReference type="SAM" id="MobiDB-lite"/>
    </source>
</evidence>
<evidence type="ECO:0000313" key="5">
    <source>
        <dbReference type="EMBL" id="KAI1853926.1"/>
    </source>
</evidence>
<dbReference type="EMBL" id="JAFIMR010000055">
    <property type="protein sequence ID" value="KAI1853926.1"/>
    <property type="molecule type" value="Genomic_DNA"/>
</dbReference>
<accession>A0A9P9WA38</accession>
<dbReference type="PANTHER" id="PTHR12919">
    <property type="entry name" value="30S RIBOSOMAL PROTEIN S16"/>
    <property type="match status" value="1"/>
</dbReference>
<dbReference type="SUPFAM" id="SSF54565">
    <property type="entry name" value="Ribosomal protein S16"/>
    <property type="match status" value="1"/>
</dbReference>
<comment type="caution">
    <text evidence="5">The sequence shown here is derived from an EMBL/GenBank/DDBJ whole genome shotgun (WGS) entry which is preliminary data.</text>
</comment>
<evidence type="ECO:0000256" key="2">
    <source>
        <dbReference type="ARBA" id="ARBA00022980"/>
    </source>
</evidence>
<dbReference type="Proteomes" id="UP000829685">
    <property type="component" value="Unassembled WGS sequence"/>
</dbReference>
<proteinExistence type="inferred from homology"/>
<feature type="region of interest" description="Disordered" evidence="4">
    <location>
        <begin position="1"/>
        <end position="25"/>
    </location>
</feature>
<organism evidence="5 6">
    <name type="scientific">Neoarthrinium moseri</name>
    <dbReference type="NCBI Taxonomy" id="1658444"/>
    <lineage>
        <taxon>Eukaryota</taxon>
        <taxon>Fungi</taxon>
        <taxon>Dikarya</taxon>
        <taxon>Ascomycota</taxon>
        <taxon>Pezizomycotina</taxon>
        <taxon>Sordariomycetes</taxon>
        <taxon>Xylariomycetidae</taxon>
        <taxon>Amphisphaeriales</taxon>
        <taxon>Apiosporaceae</taxon>
        <taxon>Neoarthrinium</taxon>
    </lineage>
</organism>
<dbReference type="InterPro" id="IPR023803">
    <property type="entry name" value="Ribosomal_bS16_dom_sf"/>
</dbReference>
<evidence type="ECO:0000313" key="6">
    <source>
        <dbReference type="Proteomes" id="UP000829685"/>
    </source>
</evidence>
<protein>
    <recommendedName>
        <fullName evidence="7">Ribosomal protein S16</fullName>
    </recommendedName>
</protein>
<dbReference type="PROSITE" id="PS00732">
    <property type="entry name" value="RIBOSOMAL_S16"/>
    <property type="match status" value="1"/>
</dbReference>
<dbReference type="Pfam" id="PF00886">
    <property type="entry name" value="Ribosomal_S16"/>
    <property type="match status" value="1"/>
</dbReference>
<dbReference type="GO" id="GO:0032543">
    <property type="term" value="P:mitochondrial translation"/>
    <property type="evidence" value="ECO:0007669"/>
    <property type="project" value="TreeGrafter"/>
</dbReference>
<evidence type="ECO:0000256" key="3">
    <source>
        <dbReference type="ARBA" id="ARBA00023274"/>
    </source>
</evidence>
<dbReference type="InterPro" id="IPR020592">
    <property type="entry name" value="Ribosomal_bS16_CS"/>
</dbReference>
<comment type="similarity">
    <text evidence="1">Belongs to the bacterial ribosomal protein bS16 family.</text>
</comment>
<gene>
    <name evidence="5" type="ORF">JX265_012611</name>
</gene>
<dbReference type="AlphaFoldDB" id="A0A9P9WA38"/>
<dbReference type="NCBIfam" id="TIGR00002">
    <property type="entry name" value="S16"/>
    <property type="match status" value="1"/>
</dbReference>
<dbReference type="PANTHER" id="PTHR12919:SF20">
    <property type="entry name" value="SMALL RIBOSOMAL SUBUNIT PROTEIN BS16M"/>
    <property type="match status" value="1"/>
</dbReference>
<keyword evidence="2" id="KW-0689">Ribosomal protein</keyword>
<dbReference type="Gene3D" id="3.30.1320.10">
    <property type="match status" value="1"/>
</dbReference>
<sequence length="150" mass="16865">MRALPEQPFPGSVPRIVGTGEQARQQRGDALLRHAPEMTVKIRLARFGRRNAPFYNIVVAHARTARNSKPLEVIGTYDPIPKADPYDDSGRLHKDIKLDTLRAKYWIGVGAQPTDTTWRLLSMVGILEPKHRNQQPRTAPELPADIRQGS</sequence>
<evidence type="ECO:0000256" key="1">
    <source>
        <dbReference type="ARBA" id="ARBA00006668"/>
    </source>
</evidence>
<name>A0A9P9WA38_9PEZI</name>
<dbReference type="GO" id="GO:0005763">
    <property type="term" value="C:mitochondrial small ribosomal subunit"/>
    <property type="evidence" value="ECO:0007669"/>
    <property type="project" value="TreeGrafter"/>
</dbReference>
<evidence type="ECO:0008006" key="7">
    <source>
        <dbReference type="Google" id="ProtNLM"/>
    </source>
</evidence>
<dbReference type="HAMAP" id="MF_00385">
    <property type="entry name" value="Ribosomal_bS16"/>
    <property type="match status" value="1"/>
</dbReference>
<keyword evidence="3" id="KW-0687">Ribonucleoprotein</keyword>
<keyword evidence="6" id="KW-1185">Reference proteome</keyword>
<dbReference type="InterPro" id="IPR000307">
    <property type="entry name" value="Ribosomal_bS16"/>
</dbReference>